<keyword evidence="4" id="KW-0732">Signal</keyword>
<evidence type="ECO:0000256" key="1">
    <source>
        <dbReference type="ARBA" id="ARBA00004613"/>
    </source>
</evidence>
<dbReference type="AlphaFoldDB" id="A0A9Q0CYK3"/>
<dbReference type="PANTHER" id="PTHR31692:SF56">
    <property type="entry name" value="EXPANSIN-B2-RELATED"/>
    <property type="match status" value="1"/>
</dbReference>
<dbReference type="InterPro" id="IPR007118">
    <property type="entry name" value="Expan_Lol_pI"/>
</dbReference>
<dbReference type="InterPro" id="IPR036749">
    <property type="entry name" value="Expansin_CBD_sf"/>
</dbReference>
<reference evidence="7" key="1">
    <citation type="journal article" date="2022" name="Cell">
        <title>Repeat-based holocentromeres influence genome architecture and karyotype evolution.</title>
        <authorList>
            <person name="Hofstatter P.G."/>
            <person name="Thangavel G."/>
            <person name="Lux T."/>
            <person name="Neumann P."/>
            <person name="Vondrak T."/>
            <person name="Novak P."/>
            <person name="Zhang M."/>
            <person name="Costa L."/>
            <person name="Castellani M."/>
            <person name="Scott A."/>
            <person name="Toegelov H."/>
            <person name="Fuchs J."/>
            <person name="Mata-Sucre Y."/>
            <person name="Dias Y."/>
            <person name="Vanzela A.L.L."/>
            <person name="Huettel B."/>
            <person name="Almeida C.C.S."/>
            <person name="Simkova H."/>
            <person name="Souza G."/>
            <person name="Pedrosa-Harand A."/>
            <person name="Macas J."/>
            <person name="Mayer K.F.X."/>
            <person name="Houben A."/>
            <person name="Marques A."/>
        </authorList>
    </citation>
    <scope>NUCLEOTIDE SEQUENCE</scope>
    <source>
        <strain evidence="7">RhyBre1mFocal</strain>
    </source>
</reference>
<feature type="domain" description="Expansin-like CBD" evidence="6">
    <location>
        <begin position="187"/>
        <end position="269"/>
    </location>
</feature>
<dbReference type="CDD" id="cd22275">
    <property type="entry name" value="DPBB_EXPB_N"/>
    <property type="match status" value="1"/>
</dbReference>
<feature type="chain" id="PRO_5040375251" evidence="4">
    <location>
        <begin position="31"/>
        <end position="273"/>
    </location>
</feature>
<comment type="caution">
    <text evidence="7">The sequence shown here is derived from an EMBL/GenBank/DDBJ whole genome shotgun (WGS) entry which is preliminary data.</text>
</comment>
<dbReference type="GO" id="GO:0005576">
    <property type="term" value="C:extracellular region"/>
    <property type="evidence" value="ECO:0007669"/>
    <property type="project" value="UniProtKB-SubCell"/>
</dbReference>
<evidence type="ECO:0000259" key="5">
    <source>
        <dbReference type="PROSITE" id="PS50842"/>
    </source>
</evidence>
<comment type="similarity">
    <text evidence="2">Belongs to the expansin family. Expansin B subfamily.</text>
</comment>
<dbReference type="SUPFAM" id="SSF50685">
    <property type="entry name" value="Barwin-like endoglucanases"/>
    <property type="match status" value="1"/>
</dbReference>
<dbReference type="InterPro" id="IPR007117">
    <property type="entry name" value="Expansin_CBD"/>
</dbReference>
<evidence type="ECO:0000256" key="4">
    <source>
        <dbReference type="SAM" id="SignalP"/>
    </source>
</evidence>
<organism evidence="7 8">
    <name type="scientific">Rhynchospora breviuscula</name>
    <dbReference type="NCBI Taxonomy" id="2022672"/>
    <lineage>
        <taxon>Eukaryota</taxon>
        <taxon>Viridiplantae</taxon>
        <taxon>Streptophyta</taxon>
        <taxon>Embryophyta</taxon>
        <taxon>Tracheophyta</taxon>
        <taxon>Spermatophyta</taxon>
        <taxon>Magnoliopsida</taxon>
        <taxon>Liliopsida</taxon>
        <taxon>Poales</taxon>
        <taxon>Cyperaceae</taxon>
        <taxon>Cyperoideae</taxon>
        <taxon>Rhynchosporeae</taxon>
        <taxon>Rhynchospora</taxon>
    </lineage>
</organism>
<dbReference type="PANTHER" id="PTHR31692">
    <property type="entry name" value="EXPANSIN-B3"/>
    <property type="match status" value="1"/>
</dbReference>
<dbReference type="OrthoDB" id="587605at2759"/>
<comment type="subcellular location">
    <subcellularLocation>
        <location evidence="1">Secreted</location>
    </subcellularLocation>
</comment>
<evidence type="ECO:0000256" key="2">
    <source>
        <dbReference type="ARBA" id="ARBA00005650"/>
    </source>
</evidence>
<proteinExistence type="inferred from homology"/>
<dbReference type="Gene3D" id="2.60.40.760">
    <property type="entry name" value="Expansin, cellulose-binding-like domain"/>
    <property type="match status" value="1"/>
</dbReference>
<dbReference type="Gene3D" id="2.40.40.10">
    <property type="entry name" value="RlpA-like domain"/>
    <property type="match status" value="1"/>
</dbReference>
<dbReference type="Pfam" id="PF01357">
    <property type="entry name" value="Expansin_C"/>
    <property type="match status" value="1"/>
</dbReference>
<name>A0A9Q0CYK3_9POAL</name>
<dbReference type="EMBL" id="JAMQYH010000001">
    <property type="protein sequence ID" value="KAJ1702288.1"/>
    <property type="molecule type" value="Genomic_DNA"/>
</dbReference>
<dbReference type="PROSITE" id="PS50843">
    <property type="entry name" value="EXPANSIN_CBD"/>
    <property type="match status" value="1"/>
</dbReference>
<dbReference type="PRINTS" id="PR01225">
    <property type="entry name" value="EXPANSNFAMLY"/>
</dbReference>
<feature type="signal peptide" evidence="4">
    <location>
        <begin position="1"/>
        <end position="30"/>
    </location>
</feature>
<dbReference type="InterPro" id="IPR009009">
    <property type="entry name" value="RlpA-like_DPBB"/>
</dbReference>
<dbReference type="InterPro" id="IPR007112">
    <property type="entry name" value="Expansin/allergen_DPBB_dom"/>
</dbReference>
<dbReference type="SMART" id="SM00837">
    <property type="entry name" value="DPBB_1"/>
    <property type="match status" value="1"/>
</dbReference>
<evidence type="ECO:0000313" key="7">
    <source>
        <dbReference type="EMBL" id="KAJ1702288.1"/>
    </source>
</evidence>
<accession>A0A9Q0CYK3</accession>
<feature type="domain" description="Expansin-like EG45" evidence="5">
    <location>
        <begin position="66"/>
        <end position="174"/>
    </location>
</feature>
<protein>
    <submittedName>
        <fullName evidence="7">Uncharacterized protein</fullName>
    </submittedName>
</protein>
<gene>
    <name evidence="7" type="ORF">LUZ63_002067</name>
</gene>
<evidence type="ECO:0000313" key="8">
    <source>
        <dbReference type="Proteomes" id="UP001151287"/>
    </source>
</evidence>
<dbReference type="Proteomes" id="UP001151287">
    <property type="component" value="Unassembled WGS sequence"/>
</dbReference>
<dbReference type="PROSITE" id="PS50842">
    <property type="entry name" value="EXPANSIN_EG45"/>
    <property type="match status" value="1"/>
</dbReference>
<dbReference type="Pfam" id="PF03330">
    <property type="entry name" value="DPBB_1"/>
    <property type="match status" value="1"/>
</dbReference>
<dbReference type="InterPro" id="IPR036908">
    <property type="entry name" value="RlpA-like_sf"/>
</dbReference>
<keyword evidence="8" id="KW-1185">Reference proteome</keyword>
<evidence type="ECO:0000256" key="3">
    <source>
        <dbReference type="ARBA" id="ARBA00022525"/>
    </source>
</evidence>
<sequence length="273" mass="29415">MASALHSIFSSLKHFVIALSLLSLFTPCLCIRANRRLDDGYSSGDSDWIDAVATWYGNPYGYGTDGCACGYADAVGKAPFSSMITSVGPSLYKEGRGCGACYQVRCSSHSLCSGSPVTVIVADECPGCTENEFHFDMSGTAFGLMSRSFSADQFRNLGRISVQYKRIPCNYKDTNINFKVDSGSNSYYLAVVVLYEGGDGDISLLEVMAQPGSGIWAPMLPSWGAVWKYQADAAMPGPFSFRITTGKKKILIVENAIPAGWSPGQTYASSKNF</sequence>
<keyword evidence="3" id="KW-0964">Secreted</keyword>
<dbReference type="SUPFAM" id="SSF49590">
    <property type="entry name" value="PHL pollen allergen"/>
    <property type="match status" value="1"/>
</dbReference>
<dbReference type="InterPro" id="IPR005795">
    <property type="entry name" value="LolPI"/>
</dbReference>
<dbReference type="PRINTS" id="PR00829">
    <property type="entry name" value="LOLP1ALLERGN"/>
</dbReference>
<evidence type="ECO:0000259" key="6">
    <source>
        <dbReference type="PROSITE" id="PS50843"/>
    </source>
</evidence>